<dbReference type="PANTHER" id="PTHR31480">
    <property type="entry name" value="BIFUNCTIONAL LYCOPENE CYCLASE/PHYTOENE SYNTHASE"/>
    <property type="match status" value="1"/>
</dbReference>
<keyword evidence="2" id="KW-1185">Reference proteome</keyword>
<dbReference type="InterPro" id="IPR017827">
    <property type="entry name" value="HSQ_synthase_HpnC"/>
</dbReference>
<protein>
    <submittedName>
        <fullName evidence="1">Squalene synthase HpnC</fullName>
    </submittedName>
</protein>
<dbReference type="GO" id="GO:0016114">
    <property type="term" value="P:terpenoid biosynthetic process"/>
    <property type="evidence" value="ECO:0007669"/>
    <property type="project" value="UniProtKB-ARBA"/>
</dbReference>
<evidence type="ECO:0000313" key="1">
    <source>
        <dbReference type="EMBL" id="SEU32892.1"/>
    </source>
</evidence>
<dbReference type="Pfam" id="PF00494">
    <property type="entry name" value="SQS_PSY"/>
    <property type="match status" value="1"/>
</dbReference>
<dbReference type="NCBIfam" id="TIGR03464">
    <property type="entry name" value="HpnC"/>
    <property type="match status" value="1"/>
</dbReference>
<dbReference type="RefSeq" id="WP_245775143.1">
    <property type="nucleotide sequence ID" value="NZ_FOHX01000011.1"/>
</dbReference>
<dbReference type="GO" id="GO:0051996">
    <property type="term" value="F:squalene synthase [NAD(P)H] activity"/>
    <property type="evidence" value="ECO:0007669"/>
    <property type="project" value="InterPro"/>
</dbReference>
<dbReference type="EMBL" id="FOHX01000011">
    <property type="protein sequence ID" value="SEU32892.1"/>
    <property type="molecule type" value="Genomic_DNA"/>
</dbReference>
<organism evidence="1 2">
    <name type="scientific">Nonomuraea wenchangensis</name>
    <dbReference type="NCBI Taxonomy" id="568860"/>
    <lineage>
        <taxon>Bacteria</taxon>
        <taxon>Bacillati</taxon>
        <taxon>Actinomycetota</taxon>
        <taxon>Actinomycetes</taxon>
        <taxon>Streptosporangiales</taxon>
        <taxon>Streptosporangiaceae</taxon>
        <taxon>Nonomuraea</taxon>
    </lineage>
</organism>
<dbReference type="STRING" id="568860.SAMN05421811_11191"/>
<evidence type="ECO:0000313" key="2">
    <source>
        <dbReference type="Proteomes" id="UP000199361"/>
    </source>
</evidence>
<reference evidence="1 2" key="1">
    <citation type="submission" date="2016-10" db="EMBL/GenBank/DDBJ databases">
        <authorList>
            <person name="de Groot N.N."/>
        </authorList>
    </citation>
    <scope>NUCLEOTIDE SEQUENCE [LARGE SCALE GENOMIC DNA]</scope>
    <source>
        <strain evidence="1 2">CGMCC 4.5598</strain>
    </source>
</reference>
<dbReference type="InterPro" id="IPR044843">
    <property type="entry name" value="Trans_IPPS_bact-type"/>
</dbReference>
<dbReference type="SFLD" id="SFLDG01212">
    <property type="entry name" value="Phytoene_synthase_like"/>
    <property type="match status" value="1"/>
</dbReference>
<sequence>MLSRKGYSQELAEKARRENFPVASRLLPRRHRDHLMAVYGFARSVDDVGDEEPPGDRLRLLDEFEADLARLYDGQATRLRPVRALARTVRECSIPAEPFRRLIEANRRDQSVTRYETFDDLLGYCELSANPVGRLVLHVFGEVSEPRLALSDRVCSALQIIEHCQDVGEDHRRGRVYLPQEDLRRAGCPAGHLAAPATSPQLRAVVAVQAARAAKLLIEGEAIVASLAGFARTAVAGYVAGGHATLAALDGARYDVLGRAVRPRRLRLLTEWARVLMTTRPSDTALQRLPSA</sequence>
<dbReference type="AlphaFoldDB" id="A0A1I0L1Q4"/>
<dbReference type="Proteomes" id="UP000199361">
    <property type="component" value="Unassembled WGS sequence"/>
</dbReference>
<dbReference type="InterPro" id="IPR033904">
    <property type="entry name" value="Trans_IPPS_HH"/>
</dbReference>
<dbReference type="SUPFAM" id="SSF48576">
    <property type="entry name" value="Terpenoid synthases"/>
    <property type="match status" value="1"/>
</dbReference>
<accession>A0A1I0L1Q4</accession>
<gene>
    <name evidence="1" type="ORF">SAMN05421811_11191</name>
</gene>
<dbReference type="SFLD" id="SFLDG01018">
    <property type="entry name" value="Squalene/Phytoene_Synthase_Lik"/>
    <property type="match status" value="1"/>
</dbReference>
<proteinExistence type="predicted"/>
<dbReference type="Gene3D" id="1.10.600.10">
    <property type="entry name" value="Farnesyl Diphosphate Synthase"/>
    <property type="match status" value="1"/>
</dbReference>
<dbReference type="CDD" id="cd00683">
    <property type="entry name" value="Trans_IPPS_HH"/>
    <property type="match status" value="1"/>
</dbReference>
<dbReference type="GO" id="GO:0004311">
    <property type="term" value="F:geranylgeranyl diphosphate synthase activity"/>
    <property type="evidence" value="ECO:0007669"/>
    <property type="project" value="InterPro"/>
</dbReference>
<dbReference type="InterPro" id="IPR002060">
    <property type="entry name" value="Squ/phyt_synthse"/>
</dbReference>
<dbReference type="SFLD" id="SFLDS00005">
    <property type="entry name" value="Isoprenoid_Synthase_Type_I"/>
    <property type="match status" value="1"/>
</dbReference>
<dbReference type="InterPro" id="IPR008949">
    <property type="entry name" value="Isoprenoid_synthase_dom_sf"/>
</dbReference>
<name>A0A1I0L1Q4_9ACTN</name>